<dbReference type="SMART" id="SM00382">
    <property type="entry name" value="AAA"/>
    <property type="match status" value="2"/>
</dbReference>
<dbReference type="Proteomes" id="UP001164746">
    <property type="component" value="Chromosome 16"/>
</dbReference>
<feature type="transmembrane region" description="Helical" evidence="10">
    <location>
        <begin position="924"/>
        <end position="942"/>
    </location>
</feature>
<dbReference type="InterPro" id="IPR036640">
    <property type="entry name" value="ABC1_TM_sf"/>
</dbReference>
<reference evidence="13" key="1">
    <citation type="submission" date="2022-11" db="EMBL/GenBank/DDBJ databases">
        <title>Centuries of genome instability and evolution in soft-shell clam transmissible cancer (bioRxiv).</title>
        <authorList>
            <person name="Hart S.F.M."/>
            <person name="Yonemitsu M.A."/>
            <person name="Giersch R.M."/>
            <person name="Beal B.F."/>
            <person name="Arriagada G."/>
            <person name="Davis B.W."/>
            <person name="Ostrander E.A."/>
            <person name="Goff S.P."/>
            <person name="Metzger M.J."/>
        </authorList>
    </citation>
    <scope>NUCLEOTIDE SEQUENCE</scope>
    <source>
        <strain evidence="13">MELC-2E11</strain>
        <tissue evidence="13">Siphon/mantle</tissue>
    </source>
</reference>
<organism evidence="13 14">
    <name type="scientific">Mya arenaria</name>
    <name type="common">Soft-shell clam</name>
    <dbReference type="NCBI Taxonomy" id="6604"/>
    <lineage>
        <taxon>Eukaryota</taxon>
        <taxon>Metazoa</taxon>
        <taxon>Spiralia</taxon>
        <taxon>Lophotrochozoa</taxon>
        <taxon>Mollusca</taxon>
        <taxon>Bivalvia</taxon>
        <taxon>Autobranchia</taxon>
        <taxon>Heteroconchia</taxon>
        <taxon>Euheterodonta</taxon>
        <taxon>Imparidentia</taxon>
        <taxon>Neoheterodontei</taxon>
        <taxon>Myida</taxon>
        <taxon>Myoidea</taxon>
        <taxon>Myidae</taxon>
        <taxon>Mya</taxon>
    </lineage>
</organism>
<dbReference type="InterPro" id="IPR050173">
    <property type="entry name" value="ABC_transporter_C-like"/>
</dbReference>
<keyword evidence="5" id="KW-0547">Nucleotide-binding</keyword>
<evidence type="ECO:0000256" key="1">
    <source>
        <dbReference type="ARBA" id="ARBA00004128"/>
    </source>
</evidence>
<dbReference type="Gene3D" id="3.40.50.300">
    <property type="entry name" value="P-loop containing nucleotide triphosphate hydrolases"/>
    <property type="match status" value="4"/>
</dbReference>
<evidence type="ECO:0000256" key="6">
    <source>
        <dbReference type="ARBA" id="ARBA00022840"/>
    </source>
</evidence>
<evidence type="ECO:0000313" key="13">
    <source>
        <dbReference type="EMBL" id="WAR29796.1"/>
    </source>
</evidence>
<accession>A0ABY7G9M4</accession>
<feature type="transmembrane region" description="Helical" evidence="10">
    <location>
        <begin position="271"/>
        <end position="294"/>
    </location>
</feature>
<feature type="domain" description="ABC transporter" evidence="11">
    <location>
        <begin position="1053"/>
        <end position="1251"/>
    </location>
</feature>
<gene>
    <name evidence="13" type="ORF">MAR_003364</name>
</gene>
<evidence type="ECO:0000256" key="5">
    <source>
        <dbReference type="ARBA" id="ARBA00022741"/>
    </source>
</evidence>
<dbReference type="PROSITE" id="PS50929">
    <property type="entry name" value="ABC_TM1F"/>
    <property type="match status" value="2"/>
</dbReference>
<keyword evidence="2" id="KW-0813">Transport</keyword>
<evidence type="ECO:0000313" key="14">
    <source>
        <dbReference type="Proteomes" id="UP001164746"/>
    </source>
</evidence>
<proteinExistence type="predicted"/>
<dbReference type="InterPro" id="IPR003593">
    <property type="entry name" value="AAA+_ATPase"/>
</dbReference>
<evidence type="ECO:0000256" key="3">
    <source>
        <dbReference type="ARBA" id="ARBA00022692"/>
    </source>
</evidence>
<evidence type="ECO:0000256" key="4">
    <source>
        <dbReference type="ARBA" id="ARBA00022737"/>
    </source>
</evidence>
<dbReference type="CDD" id="cd18603">
    <property type="entry name" value="ABC_6TM_MRP1_2_3_6_D2_like"/>
    <property type="match status" value="1"/>
</dbReference>
<feature type="region of interest" description="Disordered" evidence="9">
    <location>
        <begin position="737"/>
        <end position="761"/>
    </location>
</feature>
<feature type="transmembrane region" description="Helical" evidence="10">
    <location>
        <begin position="820"/>
        <end position="845"/>
    </location>
</feature>
<feature type="domain" description="ABC transporter" evidence="11">
    <location>
        <begin position="525"/>
        <end position="706"/>
    </location>
</feature>
<dbReference type="InterPro" id="IPR003439">
    <property type="entry name" value="ABC_transporter-like_ATP-bd"/>
</dbReference>
<evidence type="ECO:0000259" key="12">
    <source>
        <dbReference type="PROSITE" id="PS50929"/>
    </source>
</evidence>
<dbReference type="SUPFAM" id="SSF52540">
    <property type="entry name" value="P-loop containing nucleoside triphosphate hydrolases"/>
    <property type="match status" value="2"/>
</dbReference>
<dbReference type="Gene3D" id="1.20.1560.10">
    <property type="entry name" value="ABC transporter type 1, transmembrane domain"/>
    <property type="match status" value="2"/>
</dbReference>
<dbReference type="EMBL" id="CP111027">
    <property type="protein sequence ID" value="WAR29796.1"/>
    <property type="molecule type" value="Genomic_DNA"/>
</dbReference>
<dbReference type="Pfam" id="PF00664">
    <property type="entry name" value="ABC_membrane"/>
    <property type="match status" value="2"/>
</dbReference>
<keyword evidence="6" id="KW-0067">ATP-binding</keyword>
<comment type="subcellular location">
    <subcellularLocation>
        <location evidence="1">Vacuole membrane</location>
        <topology evidence="1">Multi-pass membrane protein</topology>
    </subcellularLocation>
</comment>
<feature type="transmembrane region" description="Helical" evidence="10">
    <location>
        <begin position="124"/>
        <end position="143"/>
    </location>
</feature>
<feature type="transmembrane region" description="Helical" evidence="10">
    <location>
        <begin position="431"/>
        <end position="463"/>
    </location>
</feature>
<dbReference type="InterPro" id="IPR017871">
    <property type="entry name" value="ABC_transporter-like_CS"/>
</dbReference>
<name>A0ABY7G9M4_MYAAR</name>
<feature type="transmembrane region" description="Helical" evidence="10">
    <location>
        <begin position="314"/>
        <end position="337"/>
    </location>
</feature>
<evidence type="ECO:0000256" key="7">
    <source>
        <dbReference type="ARBA" id="ARBA00022989"/>
    </source>
</evidence>
<feature type="transmembrane region" description="Helical" evidence="10">
    <location>
        <begin position="1035"/>
        <end position="1058"/>
    </location>
</feature>
<protein>
    <submittedName>
        <fullName evidence="13">MRP1-like protein</fullName>
    </submittedName>
</protein>
<evidence type="ECO:0000256" key="9">
    <source>
        <dbReference type="SAM" id="MobiDB-lite"/>
    </source>
</evidence>
<feature type="transmembrane region" description="Helical" evidence="10">
    <location>
        <begin position="92"/>
        <end position="112"/>
    </location>
</feature>
<keyword evidence="4" id="KW-0677">Repeat</keyword>
<dbReference type="PROSITE" id="PS50893">
    <property type="entry name" value="ABC_TRANSPORTER_2"/>
    <property type="match status" value="2"/>
</dbReference>
<keyword evidence="14" id="KW-1185">Reference proteome</keyword>
<dbReference type="InterPro" id="IPR011527">
    <property type="entry name" value="ABC1_TM_dom"/>
</dbReference>
<keyword evidence="7 10" id="KW-1133">Transmembrane helix</keyword>
<feature type="transmembrane region" description="Helical" evidence="10">
    <location>
        <begin position="901"/>
        <end position="918"/>
    </location>
</feature>
<feature type="transmembrane region" description="Helical" evidence="10">
    <location>
        <begin position="386"/>
        <end position="411"/>
    </location>
</feature>
<dbReference type="Pfam" id="PF00005">
    <property type="entry name" value="ABC_tran"/>
    <property type="match status" value="3"/>
</dbReference>
<dbReference type="PROSITE" id="PS00211">
    <property type="entry name" value="ABC_TRANSPORTER_1"/>
    <property type="match status" value="2"/>
</dbReference>
<evidence type="ECO:0000259" key="11">
    <source>
        <dbReference type="PROSITE" id="PS50893"/>
    </source>
</evidence>
<evidence type="ECO:0000256" key="10">
    <source>
        <dbReference type="SAM" id="Phobius"/>
    </source>
</evidence>
<feature type="transmembrane region" description="Helical" evidence="10">
    <location>
        <begin position="475"/>
        <end position="495"/>
    </location>
</feature>
<feature type="transmembrane region" description="Helical" evidence="10">
    <location>
        <begin position="63"/>
        <end position="80"/>
    </location>
</feature>
<dbReference type="CDD" id="cd03244">
    <property type="entry name" value="ABCC_MRP_domain2"/>
    <property type="match status" value="1"/>
</dbReference>
<dbReference type="InterPro" id="IPR027417">
    <property type="entry name" value="P-loop_NTPase"/>
</dbReference>
<keyword evidence="3 10" id="KW-0812">Transmembrane</keyword>
<dbReference type="PANTHER" id="PTHR24223:SF443">
    <property type="entry name" value="MULTIDRUG-RESISTANCE LIKE PROTEIN 1, ISOFORM I"/>
    <property type="match status" value="1"/>
</dbReference>
<keyword evidence="8 10" id="KW-0472">Membrane</keyword>
<sequence>MLTPSFIWFLWKIRECRPLPYSVLNICKGVISLLLCCAVVSMYVLQSKDGYQCLNAMSVPPSALQATVIKAITFVLTIVVQQVQRAKGVQTSAVPFIFWFLQMICEAVAMYTRAIKKSWCAEDMVFAVYFGLVILQLILHCFAEHHRAAPQGANDKYPCPEEKASILSRVLYIWIQPVIWSVYKKTFNPDTFWDQTPKLKCDLIGPRLEKAWLEEKDRCNTKNRKRQTKSHMDESYDIETTFSGRTGERIPLLDGNGDGNLMRPSLMRAMAGAFFLDWLEAVFYRGVAEVLWLLEPFALRYIIDIAENKDSYPAWQGFFFCVMLFITLCISSCFYHLSYHHMQAFGLRLKSSLICLIYKKATTVGEIVNHMSVDCQRVQDAVTFSYYIIIGFVTIGMALIQLWPLVLKMYAWESSFMGKIRAIRLEEIKCLWTFGVLTAINVSVSVHSTFVILFVVVLIRVLVSPTHSLRADETFTSISVINIMKFPLTMVPFILTSGIQAMISVRRIEKFLLSDDIQNNSVRFVQSIDGFKPALEITRGRFSWGEDQDSVLRNINVRIGEGELVAVVGPVGCGKSSFISACLGEMNREEGSVTVKERKYKKGINISGGQKQRVSLARAVYNNADVYFLDDPLSAVDSHVGKHLFEKVVGRNGILKNKTRILVTHGIHWLPFVDRILVLSRGGISETGTYEELIGQNGAFAEFLDQYRQENTHETDEDEDPEVAAMRRKIFQQVEEMRSDGGMTSEDDVTRKSRQTSFSASATQSKTVNTFSAAHGDLTRLTLEESSLNVFSNFWLTFWTEDPVLLNITLAGTSQYEQTFTYYLVLFTVYGILQGILVYISFYVAMTRMARASQRLHESMLHSVLRSPMSFFDTTPVGRIMNRFASDIDIIDNKLPDSFRLWQIMIFSSIATVFVIVISTPIMLAVLVPVSIIYVFFLKFYLPTARAMRRTESVRRSPIYNHFSETITGASVIRAYRCSDRFVQESRRRVDDNTKYYYAANTGTRWMGWRVEFLGNLLSFLAAIFALTLNDLNGAQVGLSITYAVQLVITLNFGVFAISEMEMNVISAERVTEYTSLPSEVGIVGRTGAGKSSLALSLFRLIEGAGGSIVIDGINIADLGLHQLRGKLTILPQEFVAATGEGLNYDVGEGGQNLSVGQRQLVCLARTLLHKTRVLILDEATAAVDMETDQLIQDTIRQHFTECTILTVAHRLNTIMDYDRVMVMDAGAISEFDAPQKLLTATNSVFYGMAKDAGLV</sequence>
<evidence type="ECO:0000256" key="8">
    <source>
        <dbReference type="ARBA" id="ARBA00023136"/>
    </source>
</evidence>
<dbReference type="SUPFAM" id="SSF90123">
    <property type="entry name" value="ABC transporter transmembrane region"/>
    <property type="match status" value="2"/>
</dbReference>
<feature type="domain" description="ABC transmembrane type-1" evidence="12">
    <location>
        <begin position="808"/>
        <end position="1063"/>
    </location>
</feature>
<feature type="domain" description="ABC transmembrane type-1" evidence="12">
    <location>
        <begin position="287"/>
        <end position="409"/>
    </location>
</feature>
<evidence type="ECO:0000256" key="2">
    <source>
        <dbReference type="ARBA" id="ARBA00022448"/>
    </source>
</evidence>
<dbReference type="PANTHER" id="PTHR24223">
    <property type="entry name" value="ATP-BINDING CASSETTE SUB-FAMILY C"/>
    <property type="match status" value="1"/>
</dbReference>
<feature type="transmembrane region" description="Helical" evidence="10">
    <location>
        <begin position="1013"/>
        <end position="1029"/>
    </location>
</feature>
<feature type="transmembrane region" description="Helical" evidence="10">
    <location>
        <begin position="21"/>
        <end position="43"/>
    </location>
</feature>